<evidence type="ECO:0000313" key="10">
    <source>
        <dbReference type="Proteomes" id="UP000738349"/>
    </source>
</evidence>
<keyword evidence="3 7" id="KW-1133">Transmembrane helix</keyword>
<dbReference type="GO" id="GO:0015244">
    <property type="term" value="F:fluconazole transmembrane transporter activity"/>
    <property type="evidence" value="ECO:0007669"/>
    <property type="project" value="TreeGrafter"/>
</dbReference>
<accession>A0A9P9DS89</accession>
<dbReference type="InterPro" id="IPR020846">
    <property type="entry name" value="MFS_dom"/>
</dbReference>
<dbReference type="Gene3D" id="1.20.1250.20">
    <property type="entry name" value="MFS general substrate transporter like domains"/>
    <property type="match status" value="1"/>
</dbReference>
<feature type="transmembrane region" description="Helical" evidence="7">
    <location>
        <begin position="154"/>
        <end position="183"/>
    </location>
</feature>
<evidence type="ECO:0000256" key="2">
    <source>
        <dbReference type="ARBA" id="ARBA00022692"/>
    </source>
</evidence>
<evidence type="ECO:0000256" key="5">
    <source>
        <dbReference type="ARBA" id="ARBA00023180"/>
    </source>
</evidence>
<dbReference type="PANTHER" id="PTHR23502:SF23">
    <property type="entry name" value="FLUCONAZOLE RESISTANCE PROTEIN 1"/>
    <property type="match status" value="1"/>
</dbReference>
<keyword evidence="4 7" id="KW-0472">Membrane</keyword>
<feature type="domain" description="Major facilitator superfamily (MFS) profile" evidence="8">
    <location>
        <begin position="129"/>
        <end position="561"/>
    </location>
</feature>
<keyword evidence="2 7" id="KW-0812">Transmembrane</keyword>
<reference evidence="9" key="1">
    <citation type="journal article" date="2021" name="Nat. Commun.">
        <title>Genetic determinants of endophytism in the Arabidopsis root mycobiome.</title>
        <authorList>
            <person name="Mesny F."/>
            <person name="Miyauchi S."/>
            <person name="Thiergart T."/>
            <person name="Pickel B."/>
            <person name="Atanasova L."/>
            <person name="Karlsson M."/>
            <person name="Huettel B."/>
            <person name="Barry K.W."/>
            <person name="Haridas S."/>
            <person name="Chen C."/>
            <person name="Bauer D."/>
            <person name="Andreopoulos W."/>
            <person name="Pangilinan J."/>
            <person name="LaButti K."/>
            <person name="Riley R."/>
            <person name="Lipzen A."/>
            <person name="Clum A."/>
            <person name="Drula E."/>
            <person name="Henrissat B."/>
            <person name="Kohler A."/>
            <person name="Grigoriev I.V."/>
            <person name="Martin F.M."/>
            <person name="Hacquard S."/>
        </authorList>
    </citation>
    <scope>NUCLEOTIDE SEQUENCE</scope>
    <source>
        <strain evidence="9">MPI-CAGE-AT-0147</strain>
    </source>
</reference>
<keyword evidence="10" id="KW-1185">Reference proteome</keyword>
<feature type="transmembrane region" description="Helical" evidence="7">
    <location>
        <begin position="468"/>
        <end position="497"/>
    </location>
</feature>
<proteinExistence type="predicted"/>
<feature type="transmembrane region" description="Helical" evidence="7">
    <location>
        <begin position="358"/>
        <end position="380"/>
    </location>
</feature>
<evidence type="ECO:0000259" key="8">
    <source>
        <dbReference type="PROSITE" id="PS50850"/>
    </source>
</evidence>
<gene>
    <name evidence="9" type="ORF">EDB81DRAFT_847126</name>
</gene>
<dbReference type="PROSITE" id="PS50850">
    <property type="entry name" value="MFS"/>
    <property type="match status" value="1"/>
</dbReference>
<comment type="subcellular location">
    <subcellularLocation>
        <location evidence="1">Membrane</location>
        <topology evidence="1">Multi-pass membrane protein</topology>
    </subcellularLocation>
</comment>
<dbReference type="SUPFAM" id="SSF103473">
    <property type="entry name" value="MFS general substrate transporter"/>
    <property type="match status" value="1"/>
</dbReference>
<dbReference type="AlphaFoldDB" id="A0A9P9DS89"/>
<dbReference type="Pfam" id="PF07690">
    <property type="entry name" value="MFS_1"/>
    <property type="match status" value="1"/>
</dbReference>
<feature type="transmembrane region" description="Helical" evidence="7">
    <location>
        <begin position="509"/>
        <end position="530"/>
    </location>
</feature>
<feature type="transmembrane region" description="Helical" evidence="7">
    <location>
        <begin position="195"/>
        <end position="214"/>
    </location>
</feature>
<evidence type="ECO:0000256" key="1">
    <source>
        <dbReference type="ARBA" id="ARBA00004141"/>
    </source>
</evidence>
<feature type="transmembrane region" description="Helical" evidence="7">
    <location>
        <begin position="400"/>
        <end position="420"/>
    </location>
</feature>
<dbReference type="Proteomes" id="UP000738349">
    <property type="component" value="Unassembled WGS sequence"/>
</dbReference>
<evidence type="ECO:0000256" key="3">
    <source>
        <dbReference type="ARBA" id="ARBA00022989"/>
    </source>
</evidence>
<comment type="caution">
    <text evidence="9">The sequence shown here is derived from an EMBL/GenBank/DDBJ whole genome shotgun (WGS) entry which is preliminary data.</text>
</comment>
<dbReference type="GO" id="GO:0005886">
    <property type="term" value="C:plasma membrane"/>
    <property type="evidence" value="ECO:0007669"/>
    <property type="project" value="TreeGrafter"/>
</dbReference>
<evidence type="ECO:0000313" key="9">
    <source>
        <dbReference type="EMBL" id="KAH7124328.1"/>
    </source>
</evidence>
<dbReference type="CDD" id="cd17323">
    <property type="entry name" value="MFS_Tpo1_MDR_like"/>
    <property type="match status" value="1"/>
</dbReference>
<feature type="compositionally biased region" description="Low complexity" evidence="6">
    <location>
        <begin position="77"/>
        <end position="89"/>
    </location>
</feature>
<feature type="transmembrane region" description="Helical" evidence="7">
    <location>
        <begin position="256"/>
        <end position="279"/>
    </location>
</feature>
<feature type="transmembrane region" description="Helical" evidence="7">
    <location>
        <begin position="285"/>
        <end position="304"/>
    </location>
</feature>
<feature type="transmembrane region" description="Helical" evidence="7">
    <location>
        <begin position="127"/>
        <end position="148"/>
    </location>
</feature>
<feature type="region of interest" description="Disordered" evidence="6">
    <location>
        <begin position="50"/>
        <end position="98"/>
    </location>
</feature>
<sequence length="568" mass="62168">MPSILLDTPIGSFIRLFFIPAGLRYPEEENLFRQKAGDPEWRPGFETVEKATGVHPPPRTSQPRLFESAQTVAKAEPSSSSPNGQQPSPEAANSGPGTNQWDNLIIVDWYDDNDSSNPIHWPKRKKVVVYFIINYVALVINMASAIYAPSQAEIQVAFGVSATVSSFGLGLFIVGYGVGPLLWSPLSEMPAVGRNIPYLASMAVFISISIPTALANDIGSLLAFRFLQGFFGSPALSTGGASLSDISEPHLRPYALYTWAVFSLAGPCIGNVMAGYTVPELGWRWSLWEILITTAPGLVLFMFLPETSASNILHRRAQRLKALTGKDCYVARPDVEMAQVTILNRFYRSLVVPWKINLLDPSIMFTSIYCGLIYAIYYSFFEFFPLVYGPVYSMSPGQTGLVLLCNPIAVVLAAIPYFAYIYYVINPTVQAGRKISPERRLLPALCASVFIPAGIFLFGWTARPSVHWMVPTIGVGFATAGFATILQSIFVYIGLAYPQYAASLFGGNGFVKALVAFAGVCWSNPLYHGMGLSKGMSLLGALCAICVSGIFMLYRWGEKLRSRSKFAT</sequence>
<dbReference type="PANTHER" id="PTHR23502">
    <property type="entry name" value="MAJOR FACILITATOR SUPERFAMILY"/>
    <property type="match status" value="1"/>
</dbReference>
<name>A0A9P9DS89_9HYPO</name>
<organism evidence="9 10">
    <name type="scientific">Dactylonectria macrodidyma</name>
    <dbReference type="NCBI Taxonomy" id="307937"/>
    <lineage>
        <taxon>Eukaryota</taxon>
        <taxon>Fungi</taxon>
        <taxon>Dikarya</taxon>
        <taxon>Ascomycota</taxon>
        <taxon>Pezizomycotina</taxon>
        <taxon>Sordariomycetes</taxon>
        <taxon>Hypocreomycetidae</taxon>
        <taxon>Hypocreales</taxon>
        <taxon>Nectriaceae</taxon>
        <taxon>Dactylonectria</taxon>
    </lineage>
</organism>
<dbReference type="InterPro" id="IPR036259">
    <property type="entry name" value="MFS_trans_sf"/>
</dbReference>
<dbReference type="OrthoDB" id="3357846at2759"/>
<feature type="transmembrane region" description="Helical" evidence="7">
    <location>
        <begin position="536"/>
        <end position="556"/>
    </location>
</feature>
<dbReference type="EMBL" id="JAGMUV010000022">
    <property type="protein sequence ID" value="KAH7124328.1"/>
    <property type="molecule type" value="Genomic_DNA"/>
</dbReference>
<dbReference type="InterPro" id="IPR011701">
    <property type="entry name" value="MFS"/>
</dbReference>
<protein>
    <submittedName>
        <fullName evidence="9">Major facilitator superfamily domain-containing protein</fullName>
    </submittedName>
</protein>
<keyword evidence="5" id="KW-0325">Glycoprotein</keyword>
<evidence type="ECO:0000256" key="4">
    <source>
        <dbReference type="ARBA" id="ARBA00023136"/>
    </source>
</evidence>
<evidence type="ECO:0000256" key="6">
    <source>
        <dbReference type="SAM" id="MobiDB-lite"/>
    </source>
</evidence>
<feature type="transmembrane region" description="Helical" evidence="7">
    <location>
        <begin position="441"/>
        <end position="462"/>
    </location>
</feature>
<dbReference type="GO" id="GO:1990961">
    <property type="term" value="P:xenobiotic detoxification by transmembrane export across the plasma membrane"/>
    <property type="evidence" value="ECO:0007669"/>
    <property type="project" value="TreeGrafter"/>
</dbReference>
<evidence type="ECO:0000256" key="7">
    <source>
        <dbReference type="SAM" id="Phobius"/>
    </source>
</evidence>